<feature type="domain" description="Fibronectin type-III" evidence="4">
    <location>
        <begin position="110"/>
        <end position="205"/>
    </location>
</feature>
<evidence type="ECO:0000256" key="1">
    <source>
        <dbReference type="SAM" id="MobiDB-lite"/>
    </source>
</evidence>
<sequence length="289" mass="33689">MSVSGYILPILALSLQILGDSEENREVYAAVGTTIDIYCGTSKSDAQNGEWSYQKRESEPEKRVPEDVIESPMKLEFKIVRQNHSGIYSCTSSNTTIVKITLFVGELPRVPENVHVEPSVDEHEYSFLKIIWDDFDNDYDTEYVLEILNREETRKWTRVARTRNCCIMRYEHVSPARTAQVRLAAVNKYGSSNYSESDTKELGLSTELEFDKYWGEKRGETLVQRKIPTTRAYAQPRWHMRQKQPGRQYNRDSDPWNHEQRVTTPHYPTARPTKSEQLNGYQKTQSYER</sequence>
<evidence type="ECO:0000256" key="2">
    <source>
        <dbReference type="SAM" id="SignalP"/>
    </source>
</evidence>
<dbReference type="InterPro" id="IPR036179">
    <property type="entry name" value="Ig-like_dom_sf"/>
</dbReference>
<dbReference type="EMBL" id="JARK01000107">
    <property type="protein sequence ID" value="EYC43011.1"/>
    <property type="molecule type" value="Genomic_DNA"/>
</dbReference>
<dbReference type="InterPro" id="IPR013783">
    <property type="entry name" value="Ig-like_fold"/>
</dbReference>
<proteinExistence type="predicted"/>
<dbReference type="PROSITE" id="PS50835">
    <property type="entry name" value="IG_LIKE"/>
    <property type="match status" value="1"/>
</dbReference>
<feature type="compositionally biased region" description="Basic and acidic residues" evidence="1">
    <location>
        <begin position="53"/>
        <end position="65"/>
    </location>
</feature>
<evidence type="ECO:0000259" key="3">
    <source>
        <dbReference type="PROSITE" id="PS50835"/>
    </source>
</evidence>
<feature type="signal peptide" evidence="2">
    <location>
        <begin position="1"/>
        <end position="19"/>
    </location>
</feature>
<dbReference type="SUPFAM" id="SSF49265">
    <property type="entry name" value="Fibronectin type III"/>
    <property type="match status" value="1"/>
</dbReference>
<dbReference type="Gene3D" id="2.60.40.10">
    <property type="entry name" value="Immunoglobulins"/>
    <property type="match status" value="2"/>
</dbReference>
<name>A0A016WTT7_9BILA</name>
<dbReference type="InterPro" id="IPR003961">
    <property type="entry name" value="FN3_dom"/>
</dbReference>
<feature type="domain" description="Ig-like" evidence="3">
    <location>
        <begin position="9"/>
        <end position="101"/>
    </location>
</feature>
<dbReference type="PROSITE" id="PS50853">
    <property type="entry name" value="FN3"/>
    <property type="match status" value="1"/>
</dbReference>
<feature type="region of interest" description="Disordered" evidence="1">
    <location>
        <begin position="45"/>
        <end position="65"/>
    </location>
</feature>
<dbReference type="InterPro" id="IPR007110">
    <property type="entry name" value="Ig-like_dom"/>
</dbReference>
<dbReference type="AlphaFoldDB" id="A0A016WTT7"/>
<dbReference type="Proteomes" id="UP000024635">
    <property type="component" value="Unassembled WGS sequence"/>
</dbReference>
<feature type="chain" id="PRO_5001491144" description="Ig-like domain-containing protein" evidence="2">
    <location>
        <begin position="20"/>
        <end position="289"/>
    </location>
</feature>
<feature type="compositionally biased region" description="Basic and acidic residues" evidence="1">
    <location>
        <begin position="249"/>
        <end position="261"/>
    </location>
</feature>
<protein>
    <recommendedName>
        <fullName evidence="7">Ig-like domain-containing protein</fullName>
    </recommendedName>
</protein>
<keyword evidence="2" id="KW-0732">Signal</keyword>
<evidence type="ECO:0000313" key="6">
    <source>
        <dbReference type="Proteomes" id="UP000024635"/>
    </source>
</evidence>
<accession>A0A016WTT7</accession>
<keyword evidence="6" id="KW-1185">Reference proteome</keyword>
<dbReference type="InterPro" id="IPR036116">
    <property type="entry name" value="FN3_sf"/>
</dbReference>
<feature type="region of interest" description="Disordered" evidence="1">
    <location>
        <begin position="233"/>
        <end position="289"/>
    </location>
</feature>
<feature type="compositionally biased region" description="Polar residues" evidence="1">
    <location>
        <begin position="275"/>
        <end position="289"/>
    </location>
</feature>
<reference evidence="6" key="1">
    <citation type="journal article" date="2015" name="Nat. Genet.">
        <title>The genome and transcriptome of the zoonotic hookworm Ancylostoma ceylanicum identify infection-specific gene families.</title>
        <authorList>
            <person name="Schwarz E.M."/>
            <person name="Hu Y."/>
            <person name="Antoshechkin I."/>
            <person name="Miller M.M."/>
            <person name="Sternberg P.W."/>
            <person name="Aroian R.V."/>
        </authorList>
    </citation>
    <scope>NUCLEOTIDE SEQUENCE</scope>
    <source>
        <strain evidence="6">HY135</strain>
    </source>
</reference>
<evidence type="ECO:0000313" key="5">
    <source>
        <dbReference type="EMBL" id="EYC43011.1"/>
    </source>
</evidence>
<evidence type="ECO:0000259" key="4">
    <source>
        <dbReference type="PROSITE" id="PS50853"/>
    </source>
</evidence>
<dbReference type="SUPFAM" id="SSF48726">
    <property type="entry name" value="Immunoglobulin"/>
    <property type="match status" value="1"/>
</dbReference>
<evidence type="ECO:0008006" key="7">
    <source>
        <dbReference type="Google" id="ProtNLM"/>
    </source>
</evidence>
<comment type="caution">
    <text evidence="5">The sequence shown here is derived from an EMBL/GenBank/DDBJ whole genome shotgun (WGS) entry which is preliminary data.</text>
</comment>
<gene>
    <name evidence="5" type="primary">Acey_s0507.g2694</name>
    <name evidence="5" type="ORF">Y032_0507g2694</name>
</gene>
<organism evidence="5 6">
    <name type="scientific">Ancylostoma ceylanicum</name>
    <dbReference type="NCBI Taxonomy" id="53326"/>
    <lineage>
        <taxon>Eukaryota</taxon>
        <taxon>Metazoa</taxon>
        <taxon>Ecdysozoa</taxon>
        <taxon>Nematoda</taxon>
        <taxon>Chromadorea</taxon>
        <taxon>Rhabditida</taxon>
        <taxon>Rhabditina</taxon>
        <taxon>Rhabditomorpha</taxon>
        <taxon>Strongyloidea</taxon>
        <taxon>Ancylostomatidae</taxon>
        <taxon>Ancylostomatinae</taxon>
        <taxon>Ancylostoma</taxon>
    </lineage>
</organism>